<comment type="caution">
    <text evidence="2">The sequence shown here is derived from an EMBL/GenBank/DDBJ whole genome shotgun (WGS) entry which is preliminary data.</text>
</comment>
<reference evidence="2 3" key="1">
    <citation type="submission" date="2015-09" db="EMBL/GenBank/DDBJ databases">
        <title>Draft genome sequence of Acidiplasma aeolicum DSM 18409.</title>
        <authorList>
            <person name="Hemp J."/>
        </authorList>
    </citation>
    <scope>NUCLEOTIDE SEQUENCE [LARGE SCALE GENOMIC DNA]</scope>
    <source>
        <strain evidence="2 3">V</strain>
    </source>
</reference>
<feature type="transmembrane region" description="Helical" evidence="1">
    <location>
        <begin position="50"/>
        <end position="71"/>
    </location>
</feature>
<sequence length="338" mass="37677">MSSFFLNADGVFIKLVLAAMFAFLGSEFIAIFPIFINYEKTKENVLKHIVPIWEISGTMIVFFVVELELIYSGLTPIASYLFIPVVGLFVLLLVLRNASIIYAEFIWKKVDSKPLYMFYAVATFLMVVGFVTAIAILMTGLGIHLVLNPLDASYINYLPILGSGVYWVFLIGALFISFGMSQVFYRTVKNTSYVPLATIIIGLILDSYAYLEIAHIDKVSVAAYLAVPIILTLIIPVMYMMKSTTEYASYKPLWFTLMTFAMLSLELPVTKIAGGAFPVNAFASPNSMLAFNFYLSILGGILYLLLMVLYAYLYSSGKIMPKVSTAKTKVEDKAVKEN</sequence>
<dbReference type="Proteomes" id="UP000050515">
    <property type="component" value="Unassembled WGS sequence"/>
</dbReference>
<evidence type="ECO:0000313" key="3">
    <source>
        <dbReference type="Proteomes" id="UP000050515"/>
    </source>
</evidence>
<evidence type="ECO:0000256" key="1">
    <source>
        <dbReference type="SAM" id="Phobius"/>
    </source>
</evidence>
<dbReference type="EMBL" id="LJCQ01000078">
    <property type="protein sequence ID" value="KPV47391.1"/>
    <property type="molecule type" value="Genomic_DNA"/>
</dbReference>
<name>A0A0P9H050_9ARCH</name>
<evidence type="ECO:0008006" key="4">
    <source>
        <dbReference type="Google" id="ProtNLM"/>
    </source>
</evidence>
<keyword evidence="1" id="KW-0812">Transmembrane</keyword>
<organism evidence="2 3">
    <name type="scientific">Acidiplasma aeolicum</name>
    <dbReference type="NCBI Taxonomy" id="507754"/>
    <lineage>
        <taxon>Archaea</taxon>
        <taxon>Methanobacteriati</taxon>
        <taxon>Thermoplasmatota</taxon>
        <taxon>Thermoplasmata</taxon>
        <taxon>Thermoplasmatales</taxon>
        <taxon>Ferroplasmaceae</taxon>
        <taxon>Acidiplasma</taxon>
    </lineage>
</organism>
<dbReference type="PATRIC" id="fig|507754.4.peg.211"/>
<protein>
    <recommendedName>
        <fullName evidence="4">Cytochrome D ubiquinol oxidase subunit II</fullName>
    </recommendedName>
</protein>
<evidence type="ECO:0000313" key="2">
    <source>
        <dbReference type="EMBL" id="KPV47391.1"/>
    </source>
</evidence>
<keyword evidence="1" id="KW-1133">Transmembrane helix</keyword>
<feature type="transmembrane region" description="Helical" evidence="1">
    <location>
        <begin position="12"/>
        <end position="38"/>
    </location>
</feature>
<feature type="transmembrane region" description="Helical" evidence="1">
    <location>
        <begin position="77"/>
        <end position="95"/>
    </location>
</feature>
<feature type="transmembrane region" description="Helical" evidence="1">
    <location>
        <begin position="293"/>
        <end position="313"/>
    </location>
</feature>
<feature type="transmembrane region" description="Helical" evidence="1">
    <location>
        <begin position="223"/>
        <end position="241"/>
    </location>
</feature>
<feature type="transmembrane region" description="Helical" evidence="1">
    <location>
        <begin position="253"/>
        <end position="273"/>
    </location>
</feature>
<keyword evidence="1" id="KW-0472">Membrane</keyword>
<accession>A0A0P9H050</accession>
<gene>
    <name evidence="2" type="ORF">SE19_01265</name>
</gene>
<feature type="transmembrane region" description="Helical" evidence="1">
    <location>
        <begin position="165"/>
        <end position="185"/>
    </location>
</feature>
<dbReference type="AlphaFoldDB" id="A0A0P9H050"/>
<feature type="transmembrane region" description="Helical" evidence="1">
    <location>
        <begin position="116"/>
        <end position="145"/>
    </location>
</feature>
<feature type="transmembrane region" description="Helical" evidence="1">
    <location>
        <begin position="192"/>
        <end position="211"/>
    </location>
</feature>
<dbReference type="RefSeq" id="WP_054963878.1">
    <property type="nucleotide sequence ID" value="NZ_LJCQ01000078.1"/>
</dbReference>
<proteinExistence type="predicted"/>